<dbReference type="STRING" id="1401.BK123_28405"/>
<keyword evidence="1" id="KW-0812">Transmembrane</keyword>
<dbReference type="Proteomes" id="UP000187074">
    <property type="component" value="Unassembled WGS sequence"/>
</dbReference>
<feature type="transmembrane region" description="Helical" evidence="1">
    <location>
        <begin position="100"/>
        <end position="123"/>
    </location>
</feature>
<dbReference type="AlphaFoldDB" id="A0A1R1ATP8"/>
<dbReference type="RefSeq" id="WP_076325707.1">
    <property type="nucleotide sequence ID" value="NZ_MRTF01000012.1"/>
</dbReference>
<protein>
    <submittedName>
        <fullName evidence="2">Uncharacterized protein</fullName>
    </submittedName>
</protein>
<organism evidence="2 3">
    <name type="scientific">Paenibacillus lautus</name>
    <name type="common">Bacillus lautus</name>
    <dbReference type="NCBI Taxonomy" id="1401"/>
    <lineage>
        <taxon>Bacteria</taxon>
        <taxon>Bacillati</taxon>
        <taxon>Bacillota</taxon>
        <taxon>Bacilli</taxon>
        <taxon>Bacillales</taxon>
        <taxon>Paenibacillaceae</taxon>
        <taxon>Paenibacillus</taxon>
    </lineage>
</organism>
<feature type="transmembrane region" description="Helical" evidence="1">
    <location>
        <begin position="143"/>
        <end position="166"/>
    </location>
</feature>
<name>A0A1R1ATP8_PAELA</name>
<keyword evidence="1" id="KW-1133">Transmembrane helix</keyword>
<evidence type="ECO:0000313" key="2">
    <source>
        <dbReference type="EMBL" id="OME88881.1"/>
    </source>
</evidence>
<dbReference type="OrthoDB" id="2680385at2"/>
<comment type="caution">
    <text evidence="2">The sequence shown here is derived from an EMBL/GenBank/DDBJ whole genome shotgun (WGS) entry which is preliminary data.</text>
</comment>
<dbReference type="EMBL" id="MRTF01000012">
    <property type="protein sequence ID" value="OME88881.1"/>
    <property type="molecule type" value="Genomic_DNA"/>
</dbReference>
<sequence>MTLSYEEEQFIAAVRRELKRYEMTSSQVEAVVEQIQEHLEASREHGENGLEDLGSPNMYVRDYAEVQGLVRVQDVRDLESVPEEPGTRSGRLSVWGFMKYPLVFAAVYILCQLLFSFSLTTAWVKGFEITGFNLLYRISDQMWWNMMLIVSSLSISVLVTILVYVFGKRKHRRALRFTEGGSVL</sequence>
<evidence type="ECO:0000256" key="1">
    <source>
        <dbReference type="SAM" id="Phobius"/>
    </source>
</evidence>
<reference evidence="2 3" key="1">
    <citation type="submission" date="2016-11" db="EMBL/GenBank/DDBJ databases">
        <title>Paenibacillus species isolates.</title>
        <authorList>
            <person name="Beno S.M."/>
        </authorList>
    </citation>
    <scope>NUCLEOTIDE SEQUENCE [LARGE SCALE GENOMIC DNA]</scope>
    <source>
        <strain evidence="2 3">FSL F4-0100</strain>
    </source>
</reference>
<accession>A0A1R1ATP8</accession>
<keyword evidence="1" id="KW-0472">Membrane</keyword>
<evidence type="ECO:0000313" key="3">
    <source>
        <dbReference type="Proteomes" id="UP000187074"/>
    </source>
</evidence>
<gene>
    <name evidence="2" type="ORF">BK123_28405</name>
</gene>
<proteinExistence type="predicted"/>